<dbReference type="Proteomes" id="UP001328107">
    <property type="component" value="Unassembled WGS sequence"/>
</dbReference>
<accession>A0AAN4Z0C1</accession>
<gene>
    <name evidence="1" type="ORF">PMAYCL1PPCAC_01274</name>
</gene>
<proteinExistence type="predicted"/>
<feature type="non-terminal residue" evidence="1">
    <location>
        <position position="187"/>
    </location>
</feature>
<organism evidence="1 2">
    <name type="scientific">Pristionchus mayeri</name>
    <dbReference type="NCBI Taxonomy" id="1317129"/>
    <lineage>
        <taxon>Eukaryota</taxon>
        <taxon>Metazoa</taxon>
        <taxon>Ecdysozoa</taxon>
        <taxon>Nematoda</taxon>
        <taxon>Chromadorea</taxon>
        <taxon>Rhabditida</taxon>
        <taxon>Rhabditina</taxon>
        <taxon>Diplogasteromorpha</taxon>
        <taxon>Diplogasteroidea</taxon>
        <taxon>Neodiplogasteridae</taxon>
        <taxon>Pristionchus</taxon>
    </lineage>
</organism>
<dbReference type="EMBL" id="BTRK01000001">
    <property type="protein sequence ID" value="GMR31079.1"/>
    <property type="molecule type" value="Genomic_DNA"/>
</dbReference>
<comment type="caution">
    <text evidence="1">The sequence shown here is derived from an EMBL/GenBank/DDBJ whole genome shotgun (WGS) entry which is preliminary data.</text>
</comment>
<evidence type="ECO:0000313" key="2">
    <source>
        <dbReference type="Proteomes" id="UP001328107"/>
    </source>
</evidence>
<reference evidence="2" key="1">
    <citation type="submission" date="2022-10" db="EMBL/GenBank/DDBJ databases">
        <title>Genome assembly of Pristionchus species.</title>
        <authorList>
            <person name="Yoshida K."/>
            <person name="Sommer R.J."/>
        </authorList>
    </citation>
    <scope>NUCLEOTIDE SEQUENCE [LARGE SCALE GENOMIC DNA]</scope>
    <source>
        <strain evidence="2">RS5460</strain>
    </source>
</reference>
<evidence type="ECO:0000313" key="1">
    <source>
        <dbReference type="EMBL" id="GMR31079.1"/>
    </source>
</evidence>
<keyword evidence="2" id="KW-1185">Reference proteome</keyword>
<name>A0AAN4Z0C1_9BILA</name>
<sequence>MFIPSVSHTSLHASERSCSVASAALLPSEMYGPIRWLNPRSTCSSCISLLRLLRSTRSRHGHCSCSTALLAQLQREITEIPLHLLNSILNLLHLIALLREISQFLQNSQQLLLHILLISFLLRFNRRERASDSIVSAKSTKCVERSVDVRLLSLPNICSRIDLIPKFCTYAQIHRGLRCAYFGSAKF</sequence>
<dbReference type="AlphaFoldDB" id="A0AAN4Z0C1"/>
<protein>
    <submittedName>
        <fullName evidence="1">Uncharacterized protein</fullName>
    </submittedName>
</protein>